<sequence>MVLCALACCHEATACPGTGGGGGGGGGAGAGTAWLHHPALRAFGAALVAGCDAEEAMPAAAAAMAADANHPAEPGDTPSALPCLADAVQQGPGRGLKQQAVLGLARIPTNRPNTAFPADFQIVGLLGLALSQLQDADIRNTSANAAQASTFDSALFPFGISFATTNSFGGATQQAFDFATVTDRRGAAADGLETGRAISSAPFGDVNVVTNVLTSALSQRRIVTPRKPPPPPQEREREREKQKGKEKGGEEGKRGEEEQGKGEAGQLKEGELRESVEARGDDAASGSVATAGGGGGGGSGGGGGGLGSAGGSSSGGGIGNDSAAARQAAVAAAAAARRRDVAALLAEYDYWNGYMSPFYNLEYEHSYELDPYEDEAEAPGLRAALLRAQHEASAGGGGGSVRTGPHGIPRPPPLDQSSGGSGVGSGGGNGTFRTDDGGSGGSGGSRGNGAGGGDGNGGGSGASANSTTPYVYLYDPFDVLLATTLDYGRAGQYSYFYTDYNRFLSTYYAGTSLVPQTALGRTRSTSASVRDDRAVTSGQTQSVSAAIRGVSQSLFQSDALGNDTFTGAPQEPARQSGVVASGITFGRGYFFQAPSESFTRAFTSSSIGGAAGATAGAAGQVLGYGAGTKFSGARSNINAQTGTQNLDFDVMG</sequence>
<feature type="compositionally biased region" description="Basic and acidic residues" evidence="1">
    <location>
        <begin position="233"/>
        <end position="282"/>
    </location>
</feature>
<dbReference type="OrthoDB" id="548256at2759"/>
<evidence type="ECO:0000256" key="1">
    <source>
        <dbReference type="SAM" id="MobiDB-lite"/>
    </source>
</evidence>
<protein>
    <submittedName>
        <fullName evidence="2">Uncharacterized protein</fullName>
    </submittedName>
</protein>
<evidence type="ECO:0000313" key="2">
    <source>
        <dbReference type="EMBL" id="KXZ48655.1"/>
    </source>
</evidence>
<keyword evidence="3" id="KW-1185">Reference proteome</keyword>
<dbReference type="EMBL" id="LSYV01000027">
    <property type="protein sequence ID" value="KXZ48655.1"/>
    <property type="molecule type" value="Genomic_DNA"/>
</dbReference>
<dbReference type="AlphaFoldDB" id="A0A150GGC6"/>
<gene>
    <name evidence="2" type="ORF">GPECTOR_26g558</name>
</gene>
<feature type="compositionally biased region" description="Gly residues" evidence="1">
    <location>
        <begin position="419"/>
        <end position="430"/>
    </location>
</feature>
<feature type="compositionally biased region" description="Gly residues" evidence="1">
    <location>
        <begin position="437"/>
        <end position="461"/>
    </location>
</feature>
<evidence type="ECO:0000313" key="3">
    <source>
        <dbReference type="Proteomes" id="UP000075714"/>
    </source>
</evidence>
<dbReference type="Proteomes" id="UP000075714">
    <property type="component" value="Unassembled WGS sequence"/>
</dbReference>
<comment type="caution">
    <text evidence="2">The sequence shown here is derived from an EMBL/GenBank/DDBJ whole genome shotgun (WGS) entry which is preliminary data.</text>
</comment>
<proteinExistence type="predicted"/>
<feature type="compositionally biased region" description="Gly residues" evidence="1">
    <location>
        <begin position="291"/>
        <end position="318"/>
    </location>
</feature>
<accession>A0A150GGC6</accession>
<reference evidence="3" key="1">
    <citation type="journal article" date="2016" name="Nat. Commun.">
        <title>The Gonium pectorale genome demonstrates co-option of cell cycle regulation during the evolution of multicellularity.</title>
        <authorList>
            <person name="Hanschen E.R."/>
            <person name="Marriage T.N."/>
            <person name="Ferris P.J."/>
            <person name="Hamaji T."/>
            <person name="Toyoda A."/>
            <person name="Fujiyama A."/>
            <person name="Neme R."/>
            <person name="Noguchi H."/>
            <person name="Minakuchi Y."/>
            <person name="Suzuki M."/>
            <person name="Kawai-Toyooka H."/>
            <person name="Smith D.R."/>
            <person name="Sparks H."/>
            <person name="Anderson J."/>
            <person name="Bakaric R."/>
            <person name="Luria V."/>
            <person name="Karger A."/>
            <person name="Kirschner M.W."/>
            <person name="Durand P.M."/>
            <person name="Michod R.E."/>
            <person name="Nozaki H."/>
            <person name="Olson B.J."/>
        </authorList>
    </citation>
    <scope>NUCLEOTIDE SEQUENCE [LARGE SCALE GENOMIC DNA]</scope>
    <source>
        <strain evidence="3">NIES-2863</strain>
    </source>
</reference>
<feature type="region of interest" description="Disordered" evidence="1">
    <location>
        <begin position="391"/>
        <end position="463"/>
    </location>
</feature>
<feature type="region of interest" description="Disordered" evidence="1">
    <location>
        <begin position="219"/>
        <end position="318"/>
    </location>
</feature>
<organism evidence="2 3">
    <name type="scientific">Gonium pectorale</name>
    <name type="common">Green alga</name>
    <dbReference type="NCBI Taxonomy" id="33097"/>
    <lineage>
        <taxon>Eukaryota</taxon>
        <taxon>Viridiplantae</taxon>
        <taxon>Chlorophyta</taxon>
        <taxon>core chlorophytes</taxon>
        <taxon>Chlorophyceae</taxon>
        <taxon>CS clade</taxon>
        <taxon>Chlamydomonadales</taxon>
        <taxon>Volvocaceae</taxon>
        <taxon>Gonium</taxon>
    </lineage>
</organism>
<name>A0A150GGC6_GONPE</name>